<dbReference type="OrthoDB" id="9802281at2"/>
<dbReference type="PANTHER" id="PTHR21022:SF19">
    <property type="entry name" value="PREPHENATE DEHYDRATASE-RELATED"/>
    <property type="match status" value="1"/>
</dbReference>
<keyword evidence="12" id="KW-1185">Reference proteome</keyword>
<dbReference type="CDD" id="cd13630">
    <property type="entry name" value="PBP2_PDT_1"/>
    <property type="match status" value="1"/>
</dbReference>
<evidence type="ECO:0000256" key="4">
    <source>
        <dbReference type="ARBA" id="ARBA00023141"/>
    </source>
</evidence>
<feature type="domain" description="ACT" evidence="10">
    <location>
        <begin position="284"/>
        <end position="361"/>
    </location>
</feature>
<evidence type="ECO:0000256" key="3">
    <source>
        <dbReference type="ARBA" id="ARBA00022605"/>
    </source>
</evidence>
<evidence type="ECO:0000256" key="7">
    <source>
        <dbReference type="ARBA" id="ARBA00047848"/>
    </source>
</evidence>
<proteinExistence type="predicted"/>
<dbReference type="GO" id="GO:0004664">
    <property type="term" value="F:prephenate dehydratase activity"/>
    <property type="evidence" value="ECO:0007669"/>
    <property type="project" value="UniProtKB-EC"/>
</dbReference>
<dbReference type="UniPathway" id="UPA00121">
    <property type="reaction ID" value="UER00345"/>
</dbReference>
<keyword evidence="3" id="KW-0028">Amino-acid biosynthesis</keyword>
<dbReference type="Gene3D" id="3.30.70.260">
    <property type="match status" value="1"/>
</dbReference>
<dbReference type="Pfam" id="PF00800">
    <property type="entry name" value="PDT"/>
    <property type="match status" value="1"/>
</dbReference>
<dbReference type="EC" id="4.2.1.51" evidence="2"/>
<name>A0A5C6EMJ1_9BACT</name>
<comment type="caution">
    <text evidence="11">The sequence shown here is derived from an EMBL/GenBank/DDBJ whole genome shotgun (WGS) entry which is preliminary data.</text>
</comment>
<dbReference type="PROSITE" id="PS51171">
    <property type="entry name" value="PREPHENATE_DEHYDR_3"/>
    <property type="match status" value="1"/>
</dbReference>
<evidence type="ECO:0000313" key="11">
    <source>
        <dbReference type="EMBL" id="TWU48776.1"/>
    </source>
</evidence>
<dbReference type="RefSeq" id="WP_146460322.1">
    <property type="nucleotide sequence ID" value="NZ_SJPW01000006.1"/>
</dbReference>
<gene>
    <name evidence="11" type="primary">pheA</name>
    <name evidence="11" type="ORF">Poly51_46790</name>
</gene>
<dbReference type="PROSITE" id="PS51671">
    <property type="entry name" value="ACT"/>
    <property type="match status" value="1"/>
</dbReference>
<comment type="catalytic activity">
    <reaction evidence="7">
        <text>prephenate + H(+) = 3-phenylpyruvate + CO2 + H2O</text>
        <dbReference type="Rhea" id="RHEA:21648"/>
        <dbReference type="ChEBI" id="CHEBI:15377"/>
        <dbReference type="ChEBI" id="CHEBI:15378"/>
        <dbReference type="ChEBI" id="CHEBI:16526"/>
        <dbReference type="ChEBI" id="CHEBI:18005"/>
        <dbReference type="ChEBI" id="CHEBI:29934"/>
        <dbReference type="EC" id="4.2.1.51"/>
    </reaction>
</comment>
<evidence type="ECO:0000256" key="8">
    <source>
        <dbReference type="PIRSR" id="PIRSR001500-2"/>
    </source>
</evidence>
<dbReference type="GO" id="GO:0005737">
    <property type="term" value="C:cytoplasm"/>
    <property type="evidence" value="ECO:0007669"/>
    <property type="project" value="TreeGrafter"/>
</dbReference>
<dbReference type="CDD" id="cd04905">
    <property type="entry name" value="ACT_CM-PDT"/>
    <property type="match status" value="1"/>
</dbReference>
<sequence length="365" mass="39578">MTIPSDKPTSEPSLPATRSIDEIDRTLLALFEKRVREVMRDQTADPGRVVGRVAASAQRIGTLATEHASSDDLLSTSGKSEVLRHLASLCLQSIHELRVAYLGPKHSYSHLAAIKYFGDASALTPVSSIPAVFDAIERGDVASGIVPIENSTDGRVVDTLGMFVRREMQICGEVVMAIHHNLLSKTPRHEIVEVHSKPQALSQCRGWLAKNLPSARLVEISSSAAAAELASKKHGVAAVASIEAGREYDLDVIDASIEDNRHNVTRFAVLGKERPPRTGVDKTAILFQVAHKPGALADAMQVFKNHKLNLTWIESFPSPDAANEYLFFVELTGHRDDSGVIAAVDELTAQSQRLTVLGSYPKATL</sequence>
<evidence type="ECO:0000259" key="9">
    <source>
        <dbReference type="PROSITE" id="PS51171"/>
    </source>
</evidence>
<dbReference type="Gene3D" id="3.40.190.10">
    <property type="entry name" value="Periplasmic binding protein-like II"/>
    <property type="match status" value="2"/>
</dbReference>
<dbReference type="Proteomes" id="UP000318288">
    <property type="component" value="Unassembled WGS sequence"/>
</dbReference>
<comment type="pathway">
    <text evidence="1">Amino-acid biosynthesis; L-phenylalanine biosynthesis; phenylpyruvate from prephenate: step 1/1.</text>
</comment>
<dbReference type="InterPro" id="IPR008242">
    <property type="entry name" value="Chor_mutase/pphenate_deHydtase"/>
</dbReference>
<evidence type="ECO:0000256" key="6">
    <source>
        <dbReference type="ARBA" id="ARBA00023239"/>
    </source>
</evidence>
<dbReference type="SUPFAM" id="SSF53850">
    <property type="entry name" value="Periplasmic binding protein-like II"/>
    <property type="match status" value="1"/>
</dbReference>
<dbReference type="AlphaFoldDB" id="A0A5C6EMJ1"/>
<accession>A0A5C6EMJ1</accession>
<keyword evidence="6 11" id="KW-0456">Lyase</keyword>
<evidence type="ECO:0000256" key="5">
    <source>
        <dbReference type="ARBA" id="ARBA00023222"/>
    </source>
</evidence>
<evidence type="ECO:0000313" key="12">
    <source>
        <dbReference type="Proteomes" id="UP000318288"/>
    </source>
</evidence>
<dbReference type="PANTHER" id="PTHR21022">
    <property type="entry name" value="PREPHENATE DEHYDRATASE P PROTEIN"/>
    <property type="match status" value="1"/>
</dbReference>
<dbReference type="PIRSF" id="PIRSF001500">
    <property type="entry name" value="Chor_mut_pdt_Ppr"/>
    <property type="match status" value="1"/>
</dbReference>
<keyword evidence="5" id="KW-0584">Phenylalanine biosynthesis</keyword>
<feature type="domain" description="Prephenate dehydratase" evidence="9">
    <location>
        <begin position="98"/>
        <end position="272"/>
    </location>
</feature>
<feature type="site" description="Essential for prephenate dehydratase activity" evidence="8">
    <location>
        <position position="265"/>
    </location>
</feature>
<organism evidence="11 12">
    <name type="scientific">Rubripirellula tenax</name>
    <dbReference type="NCBI Taxonomy" id="2528015"/>
    <lineage>
        <taxon>Bacteria</taxon>
        <taxon>Pseudomonadati</taxon>
        <taxon>Planctomycetota</taxon>
        <taxon>Planctomycetia</taxon>
        <taxon>Pirellulales</taxon>
        <taxon>Pirellulaceae</taxon>
        <taxon>Rubripirellula</taxon>
    </lineage>
</organism>
<reference evidence="11 12" key="1">
    <citation type="submission" date="2019-02" db="EMBL/GenBank/DDBJ databases">
        <title>Deep-cultivation of Planctomycetes and their phenomic and genomic characterization uncovers novel biology.</title>
        <authorList>
            <person name="Wiegand S."/>
            <person name="Jogler M."/>
            <person name="Boedeker C."/>
            <person name="Pinto D."/>
            <person name="Vollmers J."/>
            <person name="Rivas-Marin E."/>
            <person name="Kohn T."/>
            <person name="Peeters S.H."/>
            <person name="Heuer A."/>
            <person name="Rast P."/>
            <person name="Oberbeckmann S."/>
            <person name="Bunk B."/>
            <person name="Jeske O."/>
            <person name="Meyerdierks A."/>
            <person name="Storesund J.E."/>
            <person name="Kallscheuer N."/>
            <person name="Luecker S."/>
            <person name="Lage O.M."/>
            <person name="Pohl T."/>
            <person name="Merkel B.J."/>
            <person name="Hornburger P."/>
            <person name="Mueller R.-W."/>
            <person name="Bruemmer F."/>
            <person name="Labrenz M."/>
            <person name="Spormann A.M."/>
            <person name="Op Den Camp H."/>
            <person name="Overmann J."/>
            <person name="Amann R."/>
            <person name="Jetten M.S.M."/>
            <person name="Mascher T."/>
            <person name="Medema M.H."/>
            <person name="Devos D.P."/>
            <person name="Kaster A.-K."/>
            <person name="Ovreas L."/>
            <person name="Rohde M."/>
            <person name="Galperin M.Y."/>
            <person name="Jogler C."/>
        </authorList>
    </citation>
    <scope>NUCLEOTIDE SEQUENCE [LARGE SCALE GENOMIC DNA]</scope>
    <source>
        <strain evidence="11 12">Poly51</strain>
    </source>
</reference>
<dbReference type="GO" id="GO:0009094">
    <property type="term" value="P:L-phenylalanine biosynthetic process"/>
    <property type="evidence" value="ECO:0007669"/>
    <property type="project" value="UniProtKB-UniPathway"/>
</dbReference>
<dbReference type="InterPro" id="IPR002912">
    <property type="entry name" value="ACT_dom"/>
</dbReference>
<evidence type="ECO:0000256" key="2">
    <source>
        <dbReference type="ARBA" id="ARBA00013147"/>
    </source>
</evidence>
<evidence type="ECO:0000256" key="1">
    <source>
        <dbReference type="ARBA" id="ARBA00004741"/>
    </source>
</evidence>
<evidence type="ECO:0000259" key="10">
    <source>
        <dbReference type="PROSITE" id="PS51671"/>
    </source>
</evidence>
<keyword evidence="4" id="KW-0057">Aromatic amino acid biosynthesis</keyword>
<dbReference type="SUPFAM" id="SSF55021">
    <property type="entry name" value="ACT-like"/>
    <property type="match status" value="1"/>
</dbReference>
<dbReference type="Pfam" id="PF01842">
    <property type="entry name" value="ACT"/>
    <property type="match status" value="1"/>
</dbReference>
<dbReference type="InterPro" id="IPR001086">
    <property type="entry name" value="Preph_deHydtase"/>
</dbReference>
<protein>
    <recommendedName>
        <fullName evidence="2">prephenate dehydratase</fullName>
        <ecNumber evidence="2">4.2.1.51</ecNumber>
    </recommendedName>
</protein>
<dbReference type="NCBIfam" id="NF008865">
    <property type="entry name" value="PRK11898.1"/>
    <property type="match status" value="1"/>
</dbReference>
<dbReference type="InterPro" id="IPR045865">
    <property type="entry name" value="ACT-like_dom_sf"/>
</dbReference>
<dbReference type="EMBL" id="SJPW01000006">
    <property type="protein sequence ID" value="TWU48776.1"/>
    <property type="molecule type" value="Genomic_DNA"/>
</dbReference>